<dbReference type="EMBL" id="FQXD01000005">
    <property type="protein sequence ID" value="SHH28150.1"/>
    <property type="molecule type" value="Genomic_DNA"/>
</dbReference>
<dbReference type="SUPFAM" id="SSF53613">
    <property type="entry name" value="Ribokinase-like"/>
    <property type="match status" value="1"/>
</dbReference>
<protein>
    <submittedName>
        <fullName evidence="6">Sugar or nucleoside kinase, ribokinase family</fullName>
    </submittedName>
</protein>
<dbReference type="Proteomes" id="UP000184079">
    <property type="component" value="Unassembled WGS sequence"/>
</dbReference>
<dbReference type="InterPro" id="IPR002139">
    <property type="entry name" value="Ribo/fructo_kinase"/>
</dbReference>
<feature type="domain" description="Carbohydrate kinase PfkB" evidence="5">
    <location>
        <begin position="15"/>
        <end position="299"/>
    </location>
</feature>
<dbReference type="InterPro" id="IPR002173">
    <property type="entry name" value="Carboh/pur_kinase_PfkB_CS"/>
</dbReference>
<dbReference type="PANTHER" id="PTHR10584:SF166">
    <property type="entry name" value="RIBOKINASE"/>
    <property type="match status" value="1"/>
</dbReference>
<accession>A0A1M5RPS1</accession>
<dbReference type="OrthoDB" id="9775849at2"/>
<keyword evidence="7" id="KW-1185">Reference proteome</keyword>
<dbReference type="PROSITE" id="PS00584">
    <property type="entry name" value="PFKB_KINASES_2"/>
    <property type="match status" value="1"/>
</dbReference>
<dbReference type="Pfam" id="PF00294">
    <property type="entry name" value="PfkB"/>
    <property type="match status" value="1"/>
</dbReference>
<comment type="similarity">
    <text evidence="1 4">Belongs to the carbohydrate kinase PfkB family.</text>
</comment>
<gene>
    <name evidence="6" type="ORF">SAMN05421807_105236</name>
</gene>
<evidence type="ECO:0000313" key="6">
    <source>
        <dbReference type="EMBL" id="SHH28150.1"/>
    </source>
</evidence>
<dbReference type="InterPro" id="IPR029056">
    <property type="entry name" value="Ribokinase-like"/>
</dbReference>
<reference evidence="7" key="1">
    <citation type="submission" date="2016-11" db="EMBL/GenBank/DDBJ databases">
        <authorList>
            <person name="Varghese N."/>
            <person name="Submissions S."/>
        </authorList>
    </citation>
    <scope>NUCLEOTIDE SEQUENCE [LARGE SCALE GENOMIC DNA]</scope>
    <source>
        <strain evidence="7">CGMCC 1.6496</strain>
    </source>
</reference>
<dbReference type="Gene3D" id="3.40.1190.20">
    <property type="match status" value="1"/>
</dbReference>
<evidence type="ECO:0000259" key="5">
    <source>
        <dbReference type="Pfam" id="PF00294"/>
    </source>
</evidence>
<dbReference type="GO" id="GO:0006796">
    <property type="term" value="P:phosphate-containing compound metabolic process"/>
    <property type="evidence" value="ECO:0007669"/>
    <property type="project" value="UniProtKB-ARBA"/>
</dbReference>
<evidence type="ECO:0000256" key="3">
    <source>
        <dbReference type="ARBA" id="ARBA00022777"/>
    </source>
</evidence>
<keyword evidence="2 4" id="KW-0808">Transferase</keyword>
<keyword evidence="3 4" id="KW-0418">Kinase</keyword>
<organism evidence="6 7">
    <name type="scientific">Virgibacillus chiguensis</name>
    <dbReference type="NCBI Taxonomy" id="411959"/>
    <lineage>
        <taxon>Bacteria</taxon>
        <taxon>Bacillati</taxon>
        <taxon>Bacillota</taxon>
        <taxon>Bacilli</taxon>
        <taxon>Bacillales</taxon>
        <taxon>Bacillaceae</taxon>
        <taxon>Virgibacillus</taxon>
    </lineage>
</organism>
<dbReference type="PRINTS" id="PR00990">
    <property type="entry name" value="RIBOKINASE"/>
</dbReference>
<sequence length="305" mass="33239">MEAAYKMKKINSNKRALIIGSAVIDVVAKIKTLPISGEDIAGEIMESTVGGCAYNVANVLSQLNAKYDLLAPVGNGKNADIIKKEFIQKGHQILISDNSMDNGWNLSLVEENGERTFITFSGLEDNWKEEWFTHTSCKQYDYIYLSGYSLEQDKEKAIINFLKMHGNSTTILFDPSPRITAISSYDLSELFKLGPIIHCNNHELSALMGSSNRMHALEKLYEQTQNDIIVTLGAKGAAYYDGSSIIKVAGIKTNMVDTIGAGDAHTGAFLAALLDGRDVKTACIWGNIAATQAVSIQGGNVQLSF</sequence>
<proteinExistence type="inferred from homology"/>
<evidence type="ECO:0000256" key="2">
    <source>
        <dbReference type="ARBA" id="ARBA00022679"/>
    </source>
</evidence>
<evidence type="ECO:0000256" key="1">
    <source>
        <dbReference type="ARBA" id="ARBA00010688"/>
    </source>
</evidence>
<dbReference type="AlphaFoldDB" id="A0A1M5RPS1"/>
<dbReference type="RefSeq" id="WP_073007135.1">
    <property type="nucleotide sequence ID" value="NZ_FQXD01000005.1"/>
</dbReference>
<evidence type="ECO:0000256" key="4">
    <source>
        <dbReference type="RuleBase" id="RU003704"/>
    </source>
</evidence>
<dbReference type="InterPro" id="IPR011611">
    <property type="entry name" value="PfkB_dom"/>
</dbReference>
<dbReference type="PANTHER" id="PTHR10584">
    <property type="entry name" value="SUGAR KINASE"/>
    <property type="match status" value="1"/>
</dbReference>
<dbReference type="GO" id="GO:0016301">
    <property type="term" value="F:kinase activity"/>
    <property type="evidence" value="ECO:0007669"/>
    <property type="project" value="UniProtKB-KW"/>
</dbReference>
<dbReference type="GO" id="GO:0005829">
    <property type="term" value="C:cytosol"/>
    <property type="evidence" value="ECO:0007669"/>
    <property type="project" value="TreeGrafter"/>
</dbReference>
<name>A0A1M5RPS1_9BACI</name>
<evidence type="ECO:0000313" key="7">
    <source>
        <dbReference type="Proteomes" id="UP000184079"/>
    </source>
</evidence>